<dbReference type="EMBL" id="BNJR01000010">
    <property type="protein sequence ID" value="GHP13609.1"/>
    <property type="molecule type" value="Genomic_DNA"/>
</dbReference>
<gene>
    <name evidence="7" type="ORF">YK48G_10340</name>
</gene>
<keyword evidence="1" id="KW-0597">Phosphoprotein</keyword>
<feature type="transmembrane region" description="Helical" evidence="4">
    <location>
        <begin position="36"/>
        <end position="54"/>
    </location>
</feature>
<dbReference type="GO" id="GO:0016301">
    <property type="term" value="F:kinase activity"/>
    <property type="evidence" value="ECO:0007669"/>
    <property type="project" value="UniProtKB-KW"/>
</dbReference>
<feature type="transmembrane region" description="Helical" evidence="4">
    <location>
        <begin position="157"/>
        <end position="178"/>
    </location>
</feature>
<dbReference type="InterPro" id="IPR016120">
    <property type="entry name" value="Sig_transdc_His_kin_SpoOB"/>
</dbReference>
<dbReference type="InterPro" id="IPR036890">
    <property type="entry name" value="HATPase_C_sf"/>
</dbReference>
<feature type="transmembrane region" description="Helical" evidence="4">
    <location>
        <begin position="190"/>
        <end position="210"/>
    </location>
</feature>
<proteinExistence type="predicted"/>
<accession>A0ABQ3W0D8</accession>
<protein>
    <submittedName>
        <fullName evidence="7">Sensor histidine kinase</fullName>
    </submittedName>
</protein>
<dbReference type="InterPro" id="IPR032834">
    <property type="entry name" value="NatK-like_C"/>
</dbReference>
<evidence type="ECO:0000259" key="5">
    <source>
        <dbReference type="Pfam" id="PF14501"/>
    </source>
</evidence>
<name>A0ABQ3W0D8_9LACO</name>
<evidence type="ECO:0000256" key="4">
    <source>
        <dbReference type="SAM" id="Phobius"/>
    </source>
</evidence>
<dbReference type="InterPro" id="IPR039506">
    <property type="entry name" value="SPOB_a"/>
</dbReference>
<feature type="transmembrane region" description="Helical" evidence="4">
    <location>
        <begin position="6"/>
        <end position="24"/>
    </location>
</feature>
<feature type="domain" description="Sensor histidine kinase NatK-like C-terminal" evidence="5">
    <location>
        <begin position="332"/>
        <end position="410"/>
    </location>
</feature>
<evidence type="ECO:0000256" key="2">
    <source>
        <dbReference type="ARBA" id="ARBA00022679"/>
    </source>
</evidence>
<keyword evidence="4" id="KW-1133">Transmembrane helix</keyword>
<dbReference type="PANTHER" id="PTHR40448:SF1">
    <property type="entry name" value="TWO-COMPONENT SENSOR HISTIDINE KINASE"/>
    <property type="match status" value="1"/>
</dbReference>
<keyword evidence="4" id="KW-0812">Transmembrane</keyword>
<dbReference type="RefSeq" id="WP_203629643.1">
    <property type="nucleotide sequence ID" value="NZ_BNJR01000010.1"/>
</dbReference>
<comment type="caution">
    <text evidence="7">The sequence shown here is derived from an EMBL/GenBank/DDBJ whole genome shotgun (WGS) entry which is preliminary data.</text>
</comment>
<evidence type="ECO:0000256" key="1">
    <source>
        <dbReference type="ARBA" id="ARBA00022553"/>
    </source>
</evidence>
<keyword evidence="4" id="KW-0472">Membrane</keyword>
<evidence type="ECO:0000256" key="3">
    <source>
        <dbReference type="ARBA" id="ARBA00022777"/>
    </source>
</evidence>
<feature type="transmembrane region" description="Helical" evidence="4">
    <location>
        <begin position="60"/>
        <end position="78"/>
    </location>
</feature>
<evidence type="ECO:0000313" key="7">
    <source>
        <dbReference type="EMBL" id="GHP13609.1"/>
    </source>
</evidence>
<keyword evidence="2" id="KW-0808">Transferase</keyword>
<evidence type="ECO:0000313" key="8">
    <source>
        <dbReference type="Proteomes" id="UP000604765"/>
    </source>
</evidence>
<dbReference type="PANTHER" id="PTHR40448">
    <property type="entry name" value="TWO-COMPONENT SENSOR HISTIDINE KINASE"/>
    <property type="match status" value="1"/>
</dbReference>
<keyword evidence="3 7" id="KW-0418">Kinase</keyword>
<keyword evidence="8" id="KW-1185">Reference proteome</keyword>
<dbReference type="Proteomes" id="UP000604765">
    <property type="component" value="Unassembled WGS sequence"/>
</dbReference>
<dbReference type="Pfam" id="PF14689">
    <property type="entry name" value="SPOB_a"/>
    <property type="match status" value="1"/>
</dbReference>
<feature type="transmembrane region" description="Helical" evidence="4">
    <location>
        <begin position="85"/>
        <end position="107"/>
    </location>
</feature>
<evidence type="ECO:0000259" key="6">
    <source>
        <dbReference type="Pfam" id="PF14689"/>
    </source>
</evidence>
<dbReference type="SUPFAM" id="SSF55890">
    <property type="entry name" value="Sporulation response regulatory protein Spo0B"/>
    <property type="match status" value="1"/>
</dbReference>
<sequence length="430" mass="49088">MIVDVVIRLSSFIIYVFLLNFFFLDGSIDLKIQLKTIVFVCILMIIIALNTSLVPESVEPVINIIVTVGLIVTIAKHHNIPAKEAIFLTIIFLAIDFICETLSVSLFESLLSPQFGPTSFLFKIMTTGITMIVEILLIIGAKLIFFKNKSYYQSLTIPALLTLSSIPIISVMILFSFLLSKLNINIQNNYFELFVVLGILYMNICILYLYNNLTSHLRKINQITLQNNALKAERKYITEIKKTQKTIQSIRHDLKNRFLVILGLLDQNDIDSAKEYLNKTLDSVSTHQVMYSEDPVLNYILNEKSKIAKRNHTQFNIKVFVSHNIEIENDIFAILIGNLIDNSLEAVARLSAGKRRSISLVIKQLHKNLLIDISNYYDPKEVITRKSRQYDGLGTNNVKTIVNDYHGIYKQWTEGATYHVDIALFNVARD</sequence>
<feature type="domain" description="SpoOB alpha-helical" evidence="6">
    <location>
        <begin position="233"/>
        <end position="286"/>
    </location>
</feature>
<dbReference type="Pfam" id="PF14501">
    <property type="entry name" value="HATPase_c_5"/>
    <property type="match status" value="1"/>
</dbReference>
<feature type="transmembrane region" description="Helical" evidence="4">
    <location>
        <begin position="119"/>
        <end position="145"/>
    </location>
</feature>
<organism evidence="7 8">
    <name type="scientific">Lentilactobacillus fungorum</name>
    <dbReference type="NCBI Taxonomy" id="2201250"/>
    <lineage>
        <taxon>Bacteria</taxon>
        <taxon>Bacillati</taxon>
        <taxon>Bacillota</taxon>
        <taxon>Bacilli</taxon>
        <taxon>Lactobacillales</taxon>
        <taxon>Lactobacillaceae</taxon>
        <taxon>Lentilactobacillus</taxon>
    </lineage>
</organism>
<reference evidence="7 8" key="1">
    <citation type="journal article" date="2021" name="Int. J. Syst. Evol. Microbiol.">
        <title>Lentilactobacillus fungorum sp. nov., isolated from spent mushroom substrates.</title>
        <authorList>
            <person name="Tohno M."/>
            <person name="Tanizawa Y."/>
            <person name="Kojima Y."/>
            <person name="Sakamoto M."/>
            <person name="Ohkuma M."/>
            <person name="Kobayashi H."/>
        </authorList>
    </citation>
    <scope>NUCLEOTIDE SEQUENCE [LARGE SCALE GENOMIC DNA]</scope>
    <source>
        <strain evidence="7 8">YK48G</strain>
    </source>
</reference>
<dbReference type="Gene3D" id="3.30.565.10">
    <property type="entry name" value="Histidine kinase-like ATPase, C-terminal domain"/>
    <property type="match status" value="1"/>
</dbReference>